<proteinExistence type="predicted"/>
<protein>
    <submittedName>
        <fullName evidence="1">Uncharacterized protein</fullName>
    </submittedName>
</protein>
<organism evidence="1 2">
    <name type="scientific">Profundicola chukchiensis</name>
    <dbReference type="NCBI Taxonomy" id="2961959"/>
    <lineage>
        <taxon>Bacteria</taxon>
        <taxon>Pseudomonadati</taxon>
        <taxon>Bacteroidota</taxon>
        <taxon>Flavobacteriia</taxon>
        <taxon>Flavobacteriales</taxon>
        <taxon>Weeksellaceae</taxon>
        <taxon>Profundicola</taxon>
    </lineage>
</organism>
<dbReference type="Proteomes" id="UP001152599">
    <property type="component" value="Unassembled WGS sequence"/>
</dbReference>
<name>A0A9X4N1J0_9FLAO</name>
<gene>
    <name evidence="1" type="ORF">NMK71_11670</name>
</gene>
<keyword evidence="2" id="KW-1185">Reference proteome</keyword>
<evidence type="ECO:0000313" key="2">
    <source>
        <dbReference type="Proteomes" id="UP001152599"/>
    </source>
</evidence>
<comment type="caution">
    <text evidence="1">The sequence shown here is derived from an EMBL/GenBank/DDBJ whole genome shotgun (WGS) entry which is preliminary data.</text>
</comment>
<sequence>ESDITTRGWSLYQTDSSDPGFVLTTAESQSGNASYYHNDEFVDNESTAYMVSPAYTVQSGDEFSVYVRQNYSVSYYNYSGIAISNASG</sequence>
<reference evidence="1" key="1">
    <citation type="submission" date="2022-07" db="EMBL/GenBank/DDBJ databases">
        <title>Description and genome-wide analysis of Profundicola chukchiensis gen. nov., sp. nov., marine bacteria isolated from bottom sediments of the Chukchi Sea.</title>
        <authorList>
            <person name="Romanenko L."/>
            <person name="Otstavnykh N."/>
            <person name="Kurilenko V."/>
            <person name="Eremeev V."/>
            <person name="Velansky P."/>
            <person name="Mikhailov V."/>
            <person name="Isaeva M."/>
        </authorList>
    </citation>
    <scope>NUCLEOTIDE SEQUENCE</scope>
    <source>
        <strain evidence="1">KMM 9713</strain>
    </source>
</reference>
<accession>A0A9X4N1J0</accession>
<evidence type="ECO:0000313" key="1">
    <source>
        <dbReference type="EMBL" id="MDG4947066.1"/>
    </source>
</evidence>
<feature type="non-terminal residue" evidence="1">
    <location>
        <position position="1"/>
    </location>
</feature>
<dbReference type="Gene3D" id="2.60.120.200">
    <property type="match status" value="1"/>
</dbReference>
<feature type="non-terminal residue" evidence="1">
    <location>
        <position position="88"/>
    </location>
</feature>
<dbReference type="EMBL" id="JANCMU010000022">
    <property type="protein sequence ID" value="MDG4947066.1"/>
    <property type="molecule type" value="Genomic_DNA"/>
</dbReference>
<dbReference type="AlphaFoldDB" id="A0A9X4N1J0"/>
<dbReference type="RefSeq" id="WP_304421321.1">
    <property type="nucleotide sequence ID" value="NZ_JANCMU010000022.1"/>
</dbReference>